<protein>
    <submittedName>
        <fullName evidence="4">Helix-turn-helix transcriptional regulator</fullName>
    </submittedName>
    <submittedName>
        <fullName evidence="3">XRE family transcriptional regulator</fullName>
    </submittedName>
</protein>
<dbReference type="RefSeq" id="WP_066675196.1">
    <property type="nucleotide sequence ID" value="NZ_CABMIZ010000008.1"/>
</dbReference>
<keyword evidence="6" id="KW-1185">Reference proteome</keyword>
<dbReference type="OrthoDB" id="9812495at2"/>
<organism evidence="3 5">
    <name type="scientific">Clostridium septicum</name>
    <dbReference type="NCBI Taxonomy" id="1504"/>
    <lineage>
        <taxon>Bacteria</taxon>
        <taxon>Bacillati</taxon>
        <taxon>Bacillota</taxon>
        <taxon>Clostridia</taxon>
        <taxon>Eubacteriales</taxon>
        <taxon>Clostridiaceae</taxon>
        <taxon>Clostridium</taxon>
    </lineage>
</organism>
<dbReference type="PANTHER" id="PTHR46558:SF11">
    <property type="entry name" value="HTH-TYPE TRANSCRIPTIONAL REGULATOR XRE"/>
    <property type="match status" value="1"/>
</dbReference>
<dbReference type="EMBL" id="CP099799">
    <property type="protein sequence ID" value="USS01804.1"/>
    <property type="molecule type" value="Genomic_DNA"/>
</dbReference>
<proteinExistence type="predicted"/>
<evidence type="ECO:0000259" key="2">
    <source>
        <dbReference type="PROSITE" id="PS50943"/>
    </source>
</evidence>
<evidence type="ECO:0000313" key="5">
    <source>
        <dbReference type="Proteomes" id="UP000280586"/>
    </source>
</evidence>
<sequence length="365" mass="42038">MPMNIIIQEKRKEIGLTQEQIGQYLGVSTPAVNKWEKGYTYPDVSLLPALARLLKVDLNTLLCFNEGLTEQEIGNFSNEVIDIINTKGFEVGFNKSIEKIQEYPSCDMLIYSMAMLLDGALIIYGVGIEDKEYYKKQIKILYERVAKSDNDKVRDKAVYMLVSKYIDCMEYEKAQEMLDLLPERTVLDKTQLQANLFIKQEKLHEAARMLEGKLLNIVNEVQMILMSLAEIEIKEGDSQNASHLAELSQKVIKLFELGDMQALATPLQVAILQKNIEESISLLKAYFSATFKLWDVSKSSLYRHIAADMKTVKTVKEELVKEKKNTLGKQLRLTLLSELENNPEYIFLHSNTEFRQFIKKYRSEY</sequence>
<dbReference type="GeneID" id="303561543"/>
<reference evidence="4" key="2">
    <citation type="submission" date="2022-06" db="EMBL/GenBank/DDBJ databases">
        <authorList>
            <person name="Holder M.E."/>
            <person name="Ajami N.J."/>
            <person name="Petrosino J.F."/>
        </authorList>
    </citation>
    <scope>NUCLEOTIDE SEQUENCE</scope>
    <source>
        <strain evidence="4">RMA 8861</strain>
    </source>
</reference>
<dbReference type="GO" id="GO:0003677">
    <property type="term" value="F:DNA binding"/>
    <property type="evidence" value="ECO:0007669"/>
    <property type="project" value="UniProtKB-KW"/>
</dbReference>
<dbReference type="Pfam" id="PF01381">
    <property type="entry name" value="HTH_3"/>
    <property type="match status" value="1"/>
</dbReference>
<dbReference type="PANTHER" id="PTHR46558">
    <property type="entry name" value="TRACRIPTIONAL REGULATORY PROTEIN-RELATED-RELATED"/>
    <property type="match status" value="1"/>
</dbReference>
<dbReference type="SMART" id="SM00530">
    <property type="entry name" value="HTH_XRE"/>
    <property type="match status" value="1"/>
</dbReference>
<feature type="domain" description="HTH cro/C1-type" evidence="2">
    <location>
        <begin position="7"/>
        <end position="61"/>
    </location>
</feature>
<dbReference type="CDD" id="cd00093">
    <property type="entry name" value="HTH_XRE"/>
    <property type="match status" value="1"/>
</dbReference>
<dbReference type="SUPFAM" id="SSF47413">
    <property type="entry name" value="lambda repressor-like DNA-binding domains"/>
    <property type="match status" value="1"/>
</dbReference>
<evidence type="ECO:0000313" key="3">
    <source>
        <dbReference type="EMBL" id="AYE35208.1"/>
    </source>
</evidence>
<name>A0A9N7JMM3_CLOSE</name>
<dbReference type="KEGG" id="csep:CP523_12685"/>
<reference evidence="3 5" key="1">
    <citation type="submission" date="2017-09" db="EMBL/GenBank/DDBJ databases">
        <authorList>
            <person name="Thomas P."/>
            <person name="Seyboldt C."/>
        </authorList>
    </citation>
    <scope>NUCLEOTIDE SEQUENCE [LARGE SCALE GENOMIC DNA]</scope>
    <source>
        <strain evidence="3 5">DSM 7534</strain>
    </source>
</reference>
<dbReference type="Proteomes" id="UP001055437">
    <property type="component" value="Chromosome"/>
</dbReference>
<dbReference type="Proteomes" id="UP000280586">
    <property type="component" value="Chromosome"/>
</dbReference>
<keyword evidence="1" id="KW-0238">DNA-binding</keyword>
<dbReference type="Gene3D" id="1.10.260.40">
    <property type="entry name" value="lambda repressor-like DNA-binding domains"/>
    <property type="match status" value="1"/>
</dbReference>
<evidence type="ECO:0000313" key="4">
    <source>
        <dbReference type="EMBL" id="USS01804.1"/>
    </source>
</evidence>
<dbReference type="InterPro" id="IPR001387">
    <property type="entry name" value="Cro/C1-type_HTH"/>
</dbReference>
<accession>A0A9N7JMM3</accession>
<evidence type="ECO:0000256" key="1">
    <source>
        <dbReference type="ARBA" id="ARBA00023125"/>
    </source>
</evidence>
<dbReference type="PROSITE" id="PS50943">
    <property type="entry name" value="HTH_CROC1"/>
    <property type="match status" value="1"/>
</dbReference>
<dbReference type="InterPro" id="IPR010982">
    <property type="entry name" value="Lambda_DNA-bd_dom_sf"/>
</dbReference>
<dbReference type="AlphaFoldDB" id="A0A9N7JMM3"/>
<gene>
    <name evidence="3" type="ORF">CP523_12685</name>
    <name evidence="4" type="ORF">NH397_05065</name>
</gene>
<dbReference type="EMBL" id="CP023671">
    <property type="protein sequence ID" value="AYE35208.1"/>
    <property type="molecule type" value="Genomic_DNA"/>
</dbReference>
<evidence type="ECO:0000313" key="6">
    <source>
        <dbReference type="Proteomes" id="UP001055437"/>
    </source>
</evidence>